<accession>F8MFF9</accession>
<keyword evidence="1" id="KW-0175">Coiled coil</keyword>
<evidence type="ECO:0000256" key="2">
    <source>
        <dbReference type="SAM" id="MobiDB-lite"/>
    </source>
</evidence>
<feature type="coiled-coil region" evidence="1">
    <location>
        <begin position="453"/>
        <end position="504"/>
    </location>
</feature>
<dbReference type="HOGENOM" id="CLU_286389_0_0_1"/>
<gene>
    <name evidence="3" type="ORF">NEUTE1DRAFT_100147</name>
</gene>
<evidence type="ECO:0000313" key="4">
    <source>
        <dbReference type="Proteomes" id="UP000008065"/>
    </source>
</evidence>
<organism evidence="3 4">
    <name type="scientific">Neurospora tetrasperma (strain FGSC 2508 / ATCC MYA-4615 / P0657)</name>
    <dbReference type="NCBI Taxonomy" id="510951"/>
    <lineage>
        <taxon>Eukaryota</taxon>
        <taxon>Fungi</taxon>
        <taxon>Dikarya</taxon>
        <taxon>Ascomycota</taxon>
        <taxon>Pezizomycotina</taxon>
        <taxon>Sordariomycetes</taxon>
        <taxon>Sordariomycetidae</taxon>
        <taxon>Sordariales</taxon>
        <taxon>Sordariaceae</taxon>
        <taxon>Neurospora</taxon>
    </lineage>
</organism>
<dbReference type="RefSeq" id="XP_009850193.1">
    <property type="nucleotide sequence ID" value="XM_009851891.1"/>
</dbReference>
<evidence type="ECO:0000256" key="1">
    <source>
        <dbReference type="SAM" id="Coils"/>
    </source>
</evidence>
<dbReference type="KEGG" id="nte:NEUTE1DRAFT100147"/>
<dbReference type="VEuPathDB" id="FungiDB:NEUTE1DRAFT_100147"/>
<proteinExistence type="predicted"/>
<keyword evidence="4" id="KW-1185">Reference proteome</keyword>
<sequence length="976" mass="110817">MILPSYCRKLAQIRHVATMNYVARLQQIWSLVPQQPEDNDTWDTVQVALGTLTRDIDNEIRQNDEWERLLVEQEEALGNQDRELAEKEQSLQEREKTLGEREQTLLVKEQAVQTREHDLDRREQAVKDKEHQLELNAKLDLIIGKMENSATREQVQSVSDSVQNMASQQQVTATQEQVKAVSKALDTVLNDGATKEQVTAVSKALDTFSKDNATKEQVTAVSNSLNTMSTQVQAIPAVSEKVDAISDQMKQVGFVSESLQNVVQFMAGVSHMLNTVSDQLSQIWNDSSTQELVQGGTSKLWKKLLEISSAMESQSRTRSETLDSISSQISQVNNDKATKEQVESALAKLDTLSENGATQELVQSVSTTVGLVLARFNKVASKDNLKTLHRALALQLAAVANDHDIRLSDIESDLQNVWSWVENLCDGDTNSLAVVLKEVRTDKDWENTSYGALASLETQIQKVEWLEQQLKDLNSTNLDMKKQIQDQRARLDKLNEEVSRSQELLATRRSCSRRSGPPKNNRLWVQRVDDLLDKLDRFMIADIQEGPLETIFNQFCLIMSDPDDRALGNLDLFNVGAPVDRWYCFKRVIHSWPTTDAISYDGQCRISPSCQTTKQNLTPLPRHNNHNNNHDHKMNDSVKMNAPSMPLDAQKRRSHIMTEIKKAFRLEESFIHRMMADIFAAKAHENLWRQKFASVCPNVRNWLIDFYVVKWFFPEEISSLYKINYPLPAPSAETSPEYAAFREAKIQERDGTFVVPDTAMWHQLRPQVSEGHPGVTITPLANPYVMPALGQTWLNFVGWACEVLLMSHNPQLQPSYPVWLEKHVVDGCPPHNEERLVETANYARMVATFKTALPQAERLLAGAALDDITLEQAVTECEKLCSSLHVGLPSWNMHATSKLLVWAALHNTHAVDPYVAEHYPRQGLGVTVELLRALLPKFCQWKGRQYVEHWIKENPLSLPRTRLEESVERVLKDMNI</sequence>
<dbReference type="Proteomes" id="UP000008065">
    <property type="component" value="Unassembled WGS sequence"/>
</dbReference>
<protein>
    <submittedName>
        <fullName evidence="3">Uncharacterized protein</fullName>
    </submittedName>
</protein>
<dbReference type="GeneID" id="20821638"/>
<name>F8MFF9_NEUT8</name>
<evidence type="ECO:0000313" key="3">
    <source>
        <dbReference type="EMBL" id="EGO60013.1"/>
    </source>
</evidence>
<reference evidence="4" key="1">
    <citation type="journal article" date="2011" name="Genetics">
        <title>Massive changes in genome architecture accompany the transition to self-fertility in the filamentous fungus Neurospora tetrasperma.</title>
        <authorList>
            <person name="Ellison C.E."/>
            <person name="Stajich J.E."/>
            <person name="Jacobson D.J."/>
            <person name="Natvig D.O."/>
            <person name="Lapidus A."/>
            <person name="Foster B."/>
            <person name="Aerts A."/>
            <person name="Riley R."/>
            <person name="Lindquist E.A."/>
            <person name="Grigoriev I.V."/>
            <person name="Taylor J.W."/>
        </authorList>
    </citation>
    <scope>NUCLEOTIDE SEQUENCE [LARGE SCALE GENOMIC DNA]</scope>
    <source>
        <strain evidence="4">FGSC 2508 / P0657</strain>
    </source>
</reference>
<feature type="region of interest" description="Disordered" evidence="2">
    <location>
        <begin position="80"/>
        <end position="100"/>
    </location>
</feature>
<dbReference type="OrthoDB" id="5412539at2759"/>
<dbReference type="EMBL" id="GL891303">
    <property type="protein sequence ID" value="EGO60013.1"/>
    <property type="molecule type" value="Genomic_DNA"/>
</dbReference>
<dbReference type="AlphaFoldDB" id="F8MFF9"/>